<reference evidence="2" key="1">
    <citation type="journal article" date="2019" name="Int. J. Syst. Evol. Microbiol.">
        <title>The Global Catalogue of Microorganisms (GCM) 10K type strain sequencing project: providing services to taxonomists for standard genome sequencing and annotation.</title>
        <authorList>
            <consortium name="The Broad Institute Genomics Platform"/>
            <consortium name="The Broad Institute Genome Sequencing Center for Infectious Disease"/>
            <person name="Wu L."/>
            <person name="Ma J."/>
        </authorList>
    </citation>
    <scope>NUCLEOTIDE SEQUENCE [LARGE SCALE GENOMIC DNA]</scope>
    <source>
        <strain evidence="2">CCUG 43117</strain>
    </source>
</reference>
<evidence type="ECO:0000313" key="2">
    <source>
        <dbReference type="Proteomes" id="UP001596060"/>
    </source>
</evidence>
<organism evidence="1 2">
    <name type="scientific">Bosea massiliensis</name>
    <dbReference type="NCBI Taxonomy" id="151419"/>
    <lineage>
        <taxon>Bacteria</taxon>
        <taxon>Pseudomonadati</taxon>
        <taxon>Pseudomonadota</taxon>
        <taxon>Alphaproteobacteria</taxon>
        <taxon>Hyphomicrobiales</taxon>
        <taxon>Boseaceae</taxon>
        <taxon>Bosea</taxon>
    </lineage>
</organism>
<evidence type="ECO:0008006" key="3">
    <source>
        <dbReference type="Google" id="ProtNLM"/>
    </source>
</evidence>
<dbReference type="Gene3D" id="2.40.50.230">
    <property type="entry name" value="Gp5 N-terminal domain"/>
    <property type="match status" value="1"/>
</dbReference>
<evidence type="ECO:0000313" key="1">
    <source>
        <dbReference type="EMBL" id="MFC5509271.1"/>
    </source>
</evidence>
<comment type="caution">
    <text evidence="1">The sequence shown here is derived from an EMBL/GenBank/DDBJ whole genome shotgun (WGS) entry which is preliminary data.</text>
</comment>
<name>A0ABW0P9F2_9HYPH</name>
<keyword evidence="2" id="KW-1185">Reference proteome</keyword>
<dbReference type="EMBL" id="JBHSLU010000161">
    <property type="protein sequence ID" value="MFC5509271.1"/>
    <property type="molecule type" value="Genomic_DNA"/>
</dbReference>
<dbReference type="InterPro" id="IPR037026">
    <property type="entry name" value="Vgr_OB-fold_dom_sf"/>
</dbReference>
<sequence>MRTISEIINRIAKIETRISNMVRFGTVAQVDAKRKEVRLRLGSDDSDPFLSPWVPYSQTAGALKIHTPPSVGQPFALMSDNGNMRQSVAVPRTWDNENPSPSEKGDEHVLTFGSVTAAIRGKQVIAEVGGAKFDVTDEKVTILIGGRSVELTAGGGHLK</sequence>
<accession>A0ABW0P9F2</accession>
<dbReference type="Proteomes" id="UP001596060">
    <property type="component" value="Unassembled WGS sequence"/>
</dbReference>
<proteinExistence type="predicted"/>
<dbReference type="RefSeq" id="WP_377818026.1">
    <property type="nucleotide sequence ID" value="NZ_JBHSLU010000161.1"/>
</dbReference>
<protein>
    <recommendedName>
        <fullName evidence="3">Gp5/Type VI secretion system Vgr protein OB-fold domain-containing protein</fullName>
    </recommendedName>
</protein>
<gene>
    <name evidence="1" type="ORF">ACFPN9_29080</name>
</gene>